<evidence type="ECO:0000256" key="4">
    <source>
        <dbReference type="ARBA" id="ARBA00022801"/>
    </source>
</evidence>
<dbReference type="RefSeq" id="WP_183961859.1">
    <property type="nucleotide sequence ID" value="NZ_JACHHP010000005.1"/>
</dbReference>
<sequence>MIRSMTGFASGERQTRWGTLACELRAVNHRYLELGIRAPEELRALEPAVRERVAAKASRGKLELGLRYRADTAAAPAELRINTAFLEKLGLLALETAGKFPGLRTEFTDLLRYPGVVEQDELDTAGLHAECLLLVDEVIAEFGRSREREGAKLADLLRERLDGIAAICVQVREWLPEIRANLRAKFEARLAELKQPLDPGRLEQELVLWMQKLDVDEELDRLTAHVSEARRVLGLKEAVGRRLDFLMQEFNREANTLGSKSFDTRTSQAAIELKVLIEQMREQVQNLE</sequence>
<keyword evidence="2" id="KW-0540">Nuclease</keyword>
<reference evidence="8 9" key="1">
    <citation type="submission" date="2020-08" db="EMBL/GenBank/DDBJ databases">
        <title>Genomic Encyclopedia of Type Strains, Phase IV (KMG-IV): sequencing the most valuable type-strain genomes for metagenomic binning, comparative biology and taxonomic classification.</title>
        <authorList>
            <person name="Goeker M."/>
        </authorList>
    </citation>
    <scope>NUCLEOTIDE SEQUENCE [LARGE SCALE GENOMIC DNA]</scope>
    <source>
        <strain evidence="8 9">DSM 24163</strain>
    </source>
</reference>
<dbReference type="GO" id="GO:0004521">
    <property type="term" value="F:RNA endonuclease activity"/>
    <property type="evidence" value="ECO:0007669"/>
    <property type="project" value="InterPro"/>
</dbReference>
<evidence type="ECO:0000256" key="3">
    <source>
        <dbReference type="ARBA" id="ARBA00022759"/>
    </source>
</evidence>
<dbReference type="Pfam" id="PF08340">
    <property type="entry name" value="YicC-like_C"/>
    <property type="match status" value="1"/>
</dbReference>
<proteinExistence type="inferred from homology"/>
<comment type="caution">
    <text evidence="8">The sequence shown here is derived from an EMBL/GenBank/DDBJ whole genome shotgun (WGS) entry which is preliminary data.</text>
</comment>
<keyword evidence="3" id="KW-0255">Endonuclease</keyword>
<dbReference type="PANTHER" id="PTHR30636:SF3">
    <property type="entry name" value="UPF0701 PROTEIN YICC"/>
    <property type="match status" value="1"/>
</dbReference>
<evidence type="ECO:0000313" key="9">
    <source>
        <dbReference type="Proteomes" id="UP000521199"/>
    </source>
</evidence>
<evidence type="ECO:0000256" key="2">
    <source>
        <dbReference type="ARBA" id="ARBA00022722"/>
    </source>
</evidence>
<protein>
    <submittedName>
        <fullName evidence="8">Uncharacterized protein (TIGR00255 family)</fullName>
    </submittedName>
</protein>
<dbReference type="Pfam" id="PF03755">
    <property type="entry name" value="YicC-like_N"/>
    <property type="match status" value="1"/>
</dbReference>
<feature type="domain" description="Endoribonuclease YicC-like C-terminal" evidence="7">
    <location>
        <begin position="172"/>
        <end position="288"/>
    </location>
</feature>
<dbReference type="InterPro" id="IPR005229">
    <property type="entry name" value="YicC/YloC-like"/>
</dbReference>
<dbReference type="EMBL" id="JACHHP010000005">
    <property type="protein sequence ID" value="MBB5209328.1"/>
    <property type="molecule type" value="Genomic_DNA"/>
</dbReference>
<accession>A0A7W8DAU0</accession>
<evidence type="ECO:0000259" key="6">
    <source>
        <dbReference type="Pfam" id="PF03755"/>
    </source>
</evidence>
<dbReference type="Proteomes" id="UP000521199">
    <property type="component" value="Unassembled WGS sequence"/>
</dbReference>
<comment type="cofactor">
    <cofactor evidence="1">
        <name>a divalent metal cation</name>
        <dbReference type="ChEBI" id="CHEBI:60240"/>
    </cofactor>
</comment>
<evidence type="ECO:0000256" key="5">
    <source>
        <dbReference type="ARBA" id="ARBA00035648"/>
    </source>
</evidence>
<comment type="similarity">
    <text evidence="5">Belongs to the YicC/YloC family.</text>
</comment>
<evidence type="ECO:0000313" key="8">
    <source>
        <dbReference type="EMBL" id="MBB5209328.1"/>
    </source>
</evidence>
<gene>
    <name evidence="8" type="ORF">HNQ52_002891</name>
</gene>
<dbReference type="NCBIfam" id="TIGR00255">
    <property type="entry name" value="YicC/YloC family endoribonuclease"/>
    <property type="match status" value="1"/>
</dbReference>
<name>A0A7W8DAU0_9GAMM</name>
<evidence type="ECO:0000259" key="7">
    <source>
        <dbReference type="Pfam" id="PF08340"/>
    </source>
</evidence>
<dbReference type="AlphaFoldDB" id="A0A7W8DAU0"/>
<dbReference type="InterPro" id="IPR013551">
    <property type="entry name" value="YicC-like_C"/>
</dbReference>
<dbReference type="InterPro" id="IPR013527">
    <property type="entry name" value="YicC-like_N"/>
</dbReference>
<evidence type="ECO:0000256" key="1">
    <source>
        <dbReference type="ARBA" id="ARBA00001968"/>
    </source>
</evidence>
<dbReference type="GO" id="GO:0016787">
    <property type="term" value="F:hydrolase activity"/>
    <property type="evidence" value="ECO:0007669"/>
    <property type="project" value="UniProtKB-KW"/>
</dbReference>
<feature type="domain" description="Endoribonuclease YicC-like N-terminal" evidence="6">
    <location>
        <begin position="2"/>
        <end position="154"/>
    </location>
</feature>
<keyword evidence="9" id="KW-1185">Reference proteome</keyword>
<organism evidence="8 9">
    <name type="scientific">Chiayiivirga flava</name>
    <dbReference type="NCBI Taxonomy" id="659595"/>
    <lineage>
        <taxon>Bacteria</taxon>
        <taxon>Pseudomonadati</taxon>
        <taxon>Pseudomonadota</taxon>
        <taxon>Gammaproteobacteria</taxon>
        <taxon>Lysobacterales</taxon>
        <taxon>Lysobacteraceae</taxon>
        <taxon>Chiayiivirga</taxon>
    </lineage>
</organism>
<dbReference type="PANTHER" id="PTHR30636">
    <property type="entry name" value="UPF0701 PROTEIN YICC"/>
    <property type="match status" value="1"/>
</dbReference>
<keyword evidence="4" id="KW-0378">Hydrolase</keyword>